<dbReference type="CDD" id="cd01392">
    <property type="entry name" value="HTH_LacI"/>
    <property type="match status" value="1"/>
</dbReference>
<evidence type="ECO:0000256" key="3">
    <source>
        <dbReference type="ARBA" id="ARBA00023163"/>
    </source>
</evidence>
<dbReference type="SUPFAM" id="SSF53822">
    <property type="entry name" value="Periplasmic binding protein-like I"/>
    <property type="match status" value="1"/>
</dbReference>
<dbReference type="AlphaFoldDB" id="A0A0C2JQK0"/>
<evidence type="ECO:0000313" key="6">
    <source>
        <dbReference type="EMBL" id="KIH99102.1"/>
    </source>
</evidence>
<reference evidence="7" key="1">
    <citation type="journal article" date="2015" name="Chem. Biol.">
        <title>Structure, bioactivity, and resistance mechanism of streptomonomicin, an unusual lasso Peptide from an understudied halophilic actinomycete.</title>
        <authorList>
            <person name="Metelev M."/>
            <person name="Tietz J.I."/>
            <person name="Melby J.O."/>
            <person name="Blair P.M."/>
            <person name="Zhu L."/>
            <person name="Livnat I."/>
            <person name="Severinov K."/>
            <person name="Mitchell D.A."/>
        </authorList>
    </citation>
    <scope>NUCLEOTIDE SEQUENCE [LARGE SCALE GENOMIC DNA]</scope>
    <source>
        <strain evidence="7">YIM 90003</strain>
    </source>
</reference>
<dbReference type="Proteomes" id="UP000031675">
    <property type="component" value="Unassembled WGS sequence"/>
</dbReference>
<dbReference type="SUPFAM" id="SSF47413">
    <property type="entry name" value="lambda repressor-like DNA-binding domains"/>
    <property type="match status" value="1"/>
</dbReference>
<dbReference type="EMBL" id="JROO01000016">
    <property type="protein sequence ID" value="KIH99102.1"/>
    <property type="molecule type" value="Genomic_DNA"/>
</dbReference>
<dbReference type="GO" id="GO:0000976">
    <property type="term" value="F:transcription cis-regulatory region binding"/>
    <property type="evidence" value="ECO:0007669"/>
    <property type="project" value="TreeGrafter"/>
</dbReference>
<dbReference type="Gene3D" id="3.40.50.2300">
    <property type="match status" value="2"/>
</dbReference>
<protein>
    <submittedName>
        <fullName evidence="6">Transcriptional regulator</fullName>
    </submittedName>
</protein>
<sequence>MATIKDVARAAGVAPSTVSYVLSGSRKISADTRTAVQAAVEELGYHPNAGARSLRSTRTDVLALALPLSGHGYLPVGGRFMYGLSEAAGRHGYLVLLVTPPGEDDRGAGLERAARGRFADAAVLMGVEMEDPRVAAMRSLDFPVALMGHPDDESAAPWCDLDWEESVVSSVRALREAGHRRMLYLATVEEDVGSGRTYSVRGIRGAERAAAESGVAVDVCHSSDDPVELYRRLDARFDSDAPPTALAVQHPPAIPGILRHLAARGIEVPRDVSLVAIGNFPEDLGGLDVTRIELPVEQMSAAATRLAVEAIARVGDPGPFDDGDGGRAPHTLIPPRLIRGATVAPAP</sequence>
<dbReference type="PANTHER" id="PTHR30146">
    <property type="entry name" value="LACI-RELATED TRANSCRIPTIONAL REPRESSOR"/>
    <property type="match status" value="1"/>
</dbReference>
<keyword evidence="7" id="KW-1185">Reference proteome</keyword>
<comment type="caution">
    <text evidence="6">The sequence shown here is derived from an EMBL/GenBank/DDBJ whole genome shotgun (WGS) entry which is preliminary data.</text>
</comment>
<evidence type="ECO:0000259" key="4">
    <source>
        <dbReference type="PROSITE" id="PS50932"/>
    </source>
</evidence>
<gene>
    <name evidence="6" type="ORF">LP52_09670</name>
</gene>
<dbReference type="SMART" id="SM00354">
    <property type="entry name" value="HTH_LACI"/>
    <property type="match status" value="1"/>
</dbReference>
<feature type="domain" description="HTH cro/C1-type" evidence="5">
    <location>
        <begin position="3"/>
        <end position="32"/>
    </location>
</feature>
<dbReference type="PROSITE" id="PS50932">
    <property type="entry name" value="HTH_LACI_2"/>
    <property type="match status" value="1"/>
</dbReference>
<proteinExistence type="predicted"/>
<evidence type="ECO:0000256" key="2">
    <source>
        <dbReference type="ARBA" id="ARBA00023125"/>
    </source>
</evidence>
<dbReference type="PROSITE" id="PS50943">
    <property type="entry name" value="HTH_CROC1"/>
    <property type="match status" value="1"/>
</dbReference>
<dbReference type="PANTHER" id="PTHR30146:SF153">
    <property type="entry name" value="LACTOSE OPERON REPRESSOR"/>
    <property type="match status" value="1"/>
</dbReference>
<dbReference type="InterPro" id="IPR046335">
    <property type="entry name" value="LacI/GalR-like_sensor"/>
</dbReference>
<dbReference type="InterPro" id="IPR000843">
    <property type="entry name" value="HTH_LacI"/>
</dbReference>
<evidence type="ECO:0000256" key="1">
    <source>
        <dbReference type="ARBA" id="ARBA00023015"/>
    </source>
</evidence>
<organism evidence="6 7">
    <name type="scientific">Streptomonospora alba</name>
    <dbReference type="NCBI Taxonomy" id="183763"/>
    <lineage>
        <taxon>Bacteria</taxon>
        <taxon>Bacillati</taxon>
        <taxon>Actinomycetota</taxon>
        <taxon>Actinomycetes</taxon>
        <taxon>Streptosporangiales</taxon>
        <taxon>Nocardiopsidaceae</taxon>
        <taxon>Streptomonospora</taxon>
    </lineage>
</organism>
<evidence type="ECO:0000259" key="5">
    <source>
        <dbReference type="PROSITE" id="PS50943"/>
    </source>
</evidence>
<dbReference type="InterPro" id="IPR028082">
    <property type="entry name" value="Peripla_BP_I"/>
</dbReference>
<dbReference type="Pfam" id="PF00356">
    <property type="entry name" value="LacI"/>
    <property type="match status" value="1"/>
</dbReference>
<name>A0A0C2JQK0_9ACTN</name>
<keyword evidence="1" id="KW-0805">Transcription regulation</keyword>
<dbReference type="Gene3D" id="1.10.260.40">
    <property type="entry name" value="lambda repressor-like DNA-binding domains"/>
    <property type="match status" value="1"/>
</dbReference>
<keyword evidence="2" id="KW-0238">DNA-binding</keyword>
<dbReference type="OrthoDB" id="252678at2"/>
<dbReference type="RefSeq" id="WP_040272568.1">
    <property type="nucleotide sequence ID" value="NZ_JROO01000016.1"/>
</dbReference>
<keyword evidence="3" id="KW-0804">Transcription</keyword>
<dbReference type="InterPro" id="IPR010982">
    <property type="entry name" value="Lambda_DNA-bd_dom_sf"/>
</dbReference>
<dbReference type="InterPro" id="IPR001387">
    <property type="entry name" value="Cro/C1-type_HTH"/>
</dbReference>
<dbReference type="Pfam" id="PF13377">
    <property type="entry name" value="Peripla_BP_3"/>
    <property type="match status" value="1"/>
</dbReference>
<accession>A0A0C2JQK0</accession>
<dbReference type="STRING" id="183763.LP52_09670"/>
<feature type="domain" description="HTH lacI-type" evidence="4">
    <location>
        <begin position="2"/>
        <end position="56"/>
    </location>
</feature>
<dbReference type="GO" id="GO:0003700">
    <property type="term" value="F:DNA-binding transcription factor activity"/>
    <property type="evidence" value="ECO:0007669"/>
    <property type="project" value="TreeGrafter"/>
</dbReference>
<dbReference type="CDD" id="cd06267">
    <property type="entry name" value="PBP1_LacI_sugar_binding-like"/>
    <property type="match status" value="1"/>
</dbReference>
<evidence type="ECO:0000313" key="7">
    <source>
        <dbReference type="Proteomes" id="UP000031675"/>
    </source>
</evidence>